<dbReference type="GO" id="GO:0016301">
    <property type="term" value="F:kinase activity"/>
    <property type="evidence" value="ECO:0007669"/>
    <property type="project" value="UniProtKB-KW"/>
</dbReference>
<proteinExistence type="predicted"/>
<evidence type="ECO:0000256" key="4">
    <source>
        <dbReference type="SAM" id="Phobius"/>
    </source>
</evidence>
<name>A0ABW1G7X4_9ACTN</name>
<keyword evidence="4" id="KW-0812">Transmembrane</keyword>
<dbReference type="Pfam" id="PF07730">
    <property type="entry name" value="HisKA_3"/>
    <property type="match status" value="1"/>
</dbReference>
<dbReference type="RefSeq" id="WP_380586734.1">
    <property type="nucleotide sequence ID" value="NZ_JBHSQJ010000100.1"/>
</dbReference>
<evidence type="ECO:0000256" key="1">
    <source>
        <dbReference type="ARBA" id="ARBA00022679"/>
    </source>
</evidence>
<evidence type="ECO:0000259" key="5">
    <source>
        <dbReference type="PROSITE" id="PS50109"/>
    </source>
</evidence>
<gene>
    <name evidence="6" type="ORF">ACFP3V_23225</name>
</gene>
<dbReference type="Gene3D" id="3.30.565.10">
    <property type="entry name" value="Histidine kinase-like ATPase, C-terminal domain"/>
    <property type="match status" value="1"/>
</dbReference>
<comment type="caution">
    <text evidence="6">The sequence shown here is derived from an EMBL/GenBank/DDBJ whole genome shotgun (WGS) entry which is preliminary data.</text>
</comment>
<feature type="transmembrane region" description="Helical" evidence="4">
    <location>
        <begin position="29"/>
        <end position="46"/>
    </location>
</feature>
<dbReference type="PANTHER" id="PTHR24421">
    <property type="entry name" value="NITRATE/NITRITE SENSOR PROTEIN NARX-RELATED"/>
    <property type="match status" value="1"/>
</dbReference>
<keyword evidence="3" id="KW-0902">Two-component regulatory system</keyword>
<evidence type="ECO:0000313" key="6">
    <source>
        <dbReference type="EMBL" id="MFC5910118.1"/>
    </source>
</evidence>
<keyword evidence="4" id="KW-0472">Membrane</keyword>
<evidence type="ECO:0000256" key="2">
    <source>
        <dbReference type="ARBA" id="ARBA00022777"/>
    </source>
</evidence>
<feature type="transmembrane region" description="Helical" evidence="4">
    <location>
        <begin position="152"/>
        <end position="172"/>
    </location>
</feature>
<dbReference type="PROSITE" id="PS50109">
    <property type="entry name" value="HIS_KIN"/>
    <property type="match status" value="1"/>
</dbReference>
<accession>A0ABW1G7X4</accession>
<dbReference type="SUPFAM" id="SSF55874">
    <property type="entry name" value="ATPase domain of HSP90 chaperone/DNA topoisomerase II/histidine kinase"/>
    <property type="match status" value="1"/>
</dbReference>
<protein>
    <submittedName>
        <fullName evidence="6">Sensor histidine kinase</fullName>
    </submittedName>
</protein>
<dbReference type="Gene3D" id="1.20.5.1930">
    <property type="match status" value="1"/>
</dbReference>
<dbReference type="InterPro" id="IPR036890">
    <property type="entry name" value="HATPase_C_sf"/>
</dbReference>
<dbReference type="Proteomes" id="UP001596174">
    <property type="component" value="Unassembled WGS sequence"/>
</dbReference>
<keyword evidence="1" id="KW-0808">Transferase</keyword>
<dbReference type="CDD" id="cd16917">
    <property type="entry name" value="HATPase_UhpB-NarQ-NarX-like"/>
    <property type="match status" value="1"/>
</dbReference>
<dbReference type="Pfam" id="PF02518">
    <property type="entry name" value="HATPase_c"/>
    <property type="match status" value="1"/>
</dbReference>
<dbReference type="PIRSF" id="PIRSF037434">
    <property type="entry name" value="STHK_ChrS"/>
    <property type="match status" value="1"/>
</dbReference>
<dbReference type="SMART" id="SM00387">
    <property type="entry name" value="HATPase_c"/>
    <property type="match status" value="1"/>
</dbReference>
<keyword evidence="2 6" id="KW-0418">Kinase</keyword>
<dbReference type="EMBL" id="JBHSQJ010000100">
    <property type="protein sequence ID" value="MFC5910118.1"/>
    <property type="molecule type" value="Genomic_DNA"/>
</dbReference>
<dbReference type="InterPro" id="IPR011712">
    <property type="entry name" value="Sig_transdc_His_kin_sub3_dim/P"/>
</dbReference>
<organism evidence="6 7">
    <name type="scientific">Streptacidiphilus monticola</name>
    <dbReference type="NCBI Taxonomy" id="2161674"/>
    <lineage>
        <taxon>Bacteria</taxon>
        <taxon>Bacillati</taxon>
        <taxon>Actinomycetota</taxon>
        <taxon>Actinomycetes</taxon>
        <taxon>Kitasatosporales</taxon>
        <taxon>Streptomycetaceae</taxon>
        <taxon>Streptacidiphilus</taxon>
    </lineage>
</organism>
<evidence type="ECO:0000256" key="3">
    <source>
        <dbReference type="ARBA" id="ARBA00023012"/>
    </source>
</evidence>
<evidence type="ECO:0000313" key="7">
    <source>
        <dbReference type="Proteomes" id="UP001596174"/>
    </source>
</evidence>
<feature type="domain" description="Histidine kinase" evidence="5">
    <location>
        <begin position="230"/>
        <end position="423"/>
    </location>
</feature>
<dbReference type="InterPro" id="IPR017205">
    <property type="entry name" value="Sig_transdc_His_kinase_ChrS"/>
</dbReference>
<keyword evidence="7" id="KW-1185">Reference proteome</keyword>
<dbReference type="InterPro" id="IPR005467">
    <property type="entry name" value="His_kinase_dom"/>
</dbReference>
<feature type="transmembrane region" description="Helical" evidence="4">
    <location>
        <begin position="53"/>
        <end position="72"/>
    </location>
</feature>
<reference evidence="7" key="1">
    <citation type="journal article" date="2019" name="Int. J. Syst. Evol. Microbiol.">
        <title>The Global Catalogue of Microorganisms (GCM) 10K type strain sequencing project: providing services to taxonomists for standard genome sequencing and annotation.</title>
        <authorList>
            <consortium name="The Broad Institute Genomics Platform"/>
            <consortium name="The Broad Institute Genome Sequencing Center for Infectious Disease"/>
            <person name="Wu L."/>
            <person name="Ma J."/>
        </authorList>
    </citation>
    <scope>NUCLEOTIDE SEQUENCE [LARGE SCALE GENOMIC DNA]</scope>
    <source>
        <strain evidence="7">JCM 4816</strain>
    </source>
</reference>
<dbReference type="PANTHER" id="PTHR24421:SF62">
    <property type="entry name" value="SENSORY TRANSDUCTION HISTIDINE KINASE"/>
    <property type="match status" value="1"/>
</dbReference>
<dbReference type="InterPro" id="IPR050482">
    <property type="entry name" value="Sensor_HK_TwoCompSys"/>
</dbReference>
<dbReference type="InterPro" id="IPR003594">
    <property type="entry name" value="HATPase_dom"/>
</dbReference>
<sequence>MTAEQPQEAVASAPVLEERWAAFHRHGPYVLLLFSVLVALGTASLVHWNRTEWYVAGALVAIGLILQLWWGRTDQLAKAPSTASVCYYFTRWAVAFALSVLNPFFAFYAASGYFGAERLLPRRLIKPGLFVTAVVLAGSQAGGFPPHGTGGWALFGAMLAVNGGMVLVMIHLDTLVEARARAQAATIGELERTNRALQEALAENAALHAQLLVQAREAGIADERRRLAAEIHDTIAQGLTGIIAQLQVVANAPTRELARRHLDQAADLARHSLGEARRSVHNLAPAALADASLPDALRSTVASWSERTGLRAEFTLTGTAEPLHEEIEATLLRIAEEAMSNAARHARATRLGVTLSFMAGEVALDVRDDGQGFDPLALPARSGTGGFGLDGMRARAERVAGQVTVESEPGGGTAISARVPLVPHDQ</sequence>
<feature type="transmembrane region" description="Helical" evidence="4">
    <location>
        <begin position="92"/>
        <end position="116"/>
    </location>
</feature>
<keyword evidence="4" id="KW-1133">Transmembrane helix</keyword>